<feature type="region of interest" description="Disordered" evidence="1">
    <location>
        <begin position="61"/>
        <end position="85"/>
    </location>
</feature>
<evidence type="ECO:0000256" key="2">
    <source>
        <dbReference type="SAM" id="Phobius"/>
    </source>
</evidence>
<feature type="non-terminal residue" evidence="3">
    <location>
        <position position="1"/>
    </location>
</feature>
<accession>A0A1E1X0V1</accession>
<feature type="compositionally biased region" description="Polar residues" evidence="1">
    <location>
        <begin position="64"/>
        <end position="73"/>
    </location>
</feature>
<proteinExistence type="evidence at transcript level"/>
<keyword evidence="2" id="KW-0472">Membrane</keyword>
<protein>
    <submittedName>
        <fullName evidence="3">Putative conserved plasma membrane protein</fullName>
    </submittedName>
</protein>
<dbReference type="EMBL" id="GFAC01006285">
    <property type="protein sequence ID" value="JAT92903.1"/>
    <property type="molecule type" value="mRNA"/>
</dbReference>
<name>A0A1E1X0V1_9ACAR</name>
<keyword evidence="2" id="KW-1133">Transmembrane helix</keyword>
<sequence>VKKQFIEIQQSVPKYATDQQRALLHFRLPAESPSAKAHIVNAKLALKRILTGDDYGAECPSKSIKVSRTSPPDSQEKMDPKPLGDSVAADVSDADVVCDITPVLGDLSASDDNHDFWIMLESNPMCYFAFDASPAASTVTFTLSKTVREKQQVQQAIVLPLAIVAGITVVIGAFLYRRNTTDYTYFQDQGDFMVNS</sequence>
<feature type="transmembrane region" description="Helical" evidence="2">
    <location>
        <begin position="157"/>
        <end position="176"/>
    </location>
</feature>
<organism evidence="3">
    <name type="scientific">Amblyomma aureolatum</name>
    <dbReference type="NCBI Taxonomy" id="187763"/>
    <lineage>
        <taxon>Eukaryota</taxon>
        <taxon>Metazoa</taxon>
        <taxon>Ecdysozoa</taxon>
        <taxon>Arthropoda</taxon>
        <taxon>Chelicerata</taxon>
        <taxon>Arachnida</taxon>
        <taxon>Acari</taxon>
        <taxon>Parasitiformes</taxon>
        <taxon>Ixodida</taxon>
        <taxon>Ixodoidea</taxon>
        <taxon>Ixodidae</taxon>
        <taxon>Amblyomminae</taxon>
        <taxon>Amblyomma</taxon>
    </lineage>
</organism>
<keyword evidence="2" id="KW-0812">Transmembrane</keyword>
<evidence type="ECO:0000313" key="3">
    <source>
        <dbReference type="EMBL" id="JAT92903.1"/>
    </source>
</evidence>
<evidence type="ECO:0000256" key="1">
    <source>
        <dbReference type="SAM" id="MobiDB-lite"/>
    </source>
</evidence>
<dbReference type="AlphaFoldDB" id="A0A1E1X0V1"/>
<reference evidence="3" key="1">
    <citation type="journal article" date="2017" name="Front. Cell. Infect. Microbiol.">
        <title>The Distinct Transcriptional Response of the Midgut of Amblyomma sculptum and Amblyomma aureolatum Ticks to Rickettsia rickettsii Correlates to Their Differences in Susceptibility to Infection.</title>
        <authorList>
            <person name="Martins L.A."/>
            <person name="Galletti M.F.B.M."/>
            <person name="Ribeiro J.M."/>
            <person name="Fujita A."/>
            <person name="Costa F.B."/>
            <person name="Labruna M.B."/>
            <person name="Daffre S."/>
            <person name="Fogaca A.C."/>
        </authorList>
    </citation>
    <scope>NUCLEOTIDE SEQUENCE</scope>
</reference>